<keyword evidence="2" id="KW-1185">Reference proteome</keyword>
<accession>A0ACA9TWK4</accession>
<gene>
    <name evidence="1" type="ORF">CRV2_00012079</name>
</gene>
<comment type="caution">
    <text evidence="1">The sequence shown here is derived from an EMBL/GenBank/DDBJ whole genome shotgun (WGS) entry which is preliminary data.</text>
</comment>
<dbReference type="EMBL" id="CADEHS020000009">
    <property type="protein sequence ID" value="CAG9945345.1"/>
    <property type="molecule type" value="Genomic_DNA"/>
</dbReference>
<evidence type="ECO:0000313" key="2">
    <source>
        <dbReference type="Proteomes" id="UP000836387"/>
    </source>
</evidence>
<protein>
    <submittedName>
        <fullName evidence="1">Uncharacterized protein</fullName>
    </submittedName>
</protein>
<proteinExistence type="predicted"/>
<name>A0ACA9TWK4_BIOOC</name>
<sequence>MVPPQDSTRLSLSSNSPASVTRWPVSLPFTTEIAMEAKMQYGGDDFSPPKSQPPGTVYTIQQVSSPTTTFQGYDGSESIAKSEATRPMNRQRLALFLTDIVSVILCLAPLIFVCVVAALDRTDLDDRYDGFQTALTTLGPLFPMVFAFITSRLLFQIARQRLERGSTLETLEQLMGSRTLGSTLETHAELQIVNLAAVGLFIMWAFSPLGGQALLRVLHKTTTPMETKMRYWDTTEASSLSSFSLFTKSTYYTSLYAHDDIRLGPDDPWGNVKIPFLDVDATPDDQGWRGLPADSAVKYSALVGIPTGNTTVGNNTFNIESTYIDLVCEAFKKEAVASGTTQNISRSEVPLTTLTAGSKSLVNGTWYGSQHNTSATDSFWNLALNRFVGSSWQGMMTNVYTMNALSRFINETDIEAGPTKLLFQARRNQTGSQTLKGESHQSECQVLQKYVESQVECSRPTLSRRPSCQVVRQRPSRHNLMPENLSVLSTPNIFTRVTSDLPSLLIESYDQILPYLYNQSVSAKDSLVTPTPDFTLANLNNFSKALSQVLNSYLLVVQANLDIYKDLNVAAWELEDKDPNTKMRLTIWKPSPGETTAVRYVYRINWGWMSACIIACVILALNGVAGIYFAHSAVGPEVLGLVSSSLRDSRFLDIPREIRHLDGYHFSQLMKLKRFRYGHTSQSTPDRPVLGIALQEDVGKLH</sequence>
<dbReference type="Proteomes" id="UP000836387">
    <property type="component" value="Unassembled WGS sequence"/>
</dbReference>
<reference evidence="1" key="2">
    <citation type="submission" date="2021-10" db="EMBL/GenBank/DDBJ databases">
        <authorList>
            <person name="Piombo E."/>
        </authorList>
    </citation>
    <scope>NUCLEOTIDE SEQUENCE</scope>
</reference>
<evidence type="ECO:0000313" key="1">
    <source>
        <dbReference type="EMBL" id="CAG9945345.1"/>
    </source>
</evidence>
<organism evidence="1 2">
    <name type="scientific">Clonostachys rosea f. rosea IK726</name>
    <dbReference type="NCBI Taxonomy" id="1349383"/>
    <lineage>
        <taxon>Eukaryota</taxon>
        <taxon>Fungi</taxon>
        <taxon>Dikarya</taxon>
        <taxon>Ascomycota</taxon>
        <taxon>Pezizomycotina</taxon>
        <taxon>Sordariomycetes</taxon>
        <taxon>Hypocreomycetidae</taxon>
        <taxon>Hypocreales</taxon>
        <taxon>Bionectriaceae</taxon>
        <taxon>Clonostachys</taxon>
    </lineage>
</organism>
<reference evidence="1" key="1">
    <citation type="submission" date="2020-04" db="EMBL/GenBank/DDBJ databases">
        <authorList>
            <person name="Broberg M."/>
        </authorList>
    </citation>
    <scope>NUCLEOTIDE SEQUENCE</scope>
</reference>